<evidence type="ECO:0000256" key="3">
    <source>
        <dbReference type="ARBA" id="ARBA00022801"/>
    </source>
</evidence>
<dbReference type="InterPro" id="IPR001915">
    <property type="entry name" value="Peptidase_M48"/>
</dbReference>
<accession>A0A537LKI6</accession>
<dbReference type="Gene3D" id="3.30.2010.10">
    <property type="entry name" value="Metalloproteases ('zincins'), catalytic domain"/>
    <property type="match status" value="1"/>
</dbReference>
<dbReference type="Pfam" id="PF01435">
    <property type="entry name" value="Peptidase_M48"/>
    <property type="match status" value="1"/>
</dbReference>
<dbReference type="PANTHER" id="PTHR22726:SF1">
    <property type="entry name" value="METALLOENDOPEPTIDASE OMA1, MITOCHONDRIAL"/>
    <property type="match status" value="1"/>
</dbReference>
<evidence type="ECO:0000256" key="6">
    <source>
        <dbReference type="RuleBase" id="RU003983"/>
    </source>
</evidence>
<keyword evidence="5 6" id="KW-0482">Metalloprotease</keyword>
<dbReference type="AlphaFoldDB" id="A0A537LKI6"/>
<reference evidence="9 10" key="1">
    <citation type="journal article" date="2019" name="Nat. Microbiol.">
        <title>Mediterranean grassland soil C-N compound turnover is dependent on rainfall and depth, and is mediated by genomically divergent microorganisms.</title>
        <authorList>
            <person name="Diamond S."/>
            <person name="Andeer P.F."/>
            <person name="Li Z."/>
            <person name="Crits-Christoph A."/>
            <person name="Burstein D."/>
            <person name="Anantharaman K."/>
            <person name="Lane K.R."/>
            <person name="Thomas B.C."/>
            <person name="Pan C."/>
            <person name="Northen T.R."/>
            <person name="Banfield J.F."/>
        </authorList>
    </citation>
    <scope>NUCLEOTIDE SEQUENCE [LARGE SCALE GENOMIC DNA]</scope>
    <source>
        <strain evidence="9">NP_5</strain>
    </source>
</reference>
<dbReference type="GO" id="GO:0004222">
    <property type="term" value="F:metalloendopeptidase activity"/>
    <property type="evidence" value="ECO:0007669"/>
    <property type="project" value="InterPro"/>
</dbReference>
<comment type="similarity">
    <text evidence="6">Belongs to the peptidase M48 family.</text>
</comment>
<dbReference type="GO" id="GO:0051603">
    <property type="term" value="P:proteolysis involved in protein catabolic process"/>
    <property type="evidence" value="ECO:0007669"/>
    <property type="project" value="TreeGrafter"/>
</dbReference>
<proteinExistence type="inferred from homology"/>
<evidence type="ECO:0000256" key="4">
    <source>
        <dbReference type="ARBA" id="ARBA00022833"/>
    </source>
</evidence>
<dbReference type="GO" id="GO:0016020">
    <property type="term" value="C:membrane"/>
    <property type="evidence" value="ECO:0007669"/>
    <property type="project" value="TreeGrafter"/>
</dbReference>
<dbReference type="InterPro" id="IPR051156">
    <property type="entry name" value="Mito/Outer_Membr_Metalloprot"/>
</dbReference>
<evidence type="ECO:0000313" key="9">
    <source>
        <dbReference type="EMBL" id="TMJ08521.1"/>
    </source>
</evidence>
<keyword evidence="7" id="KW-0732">Signal</keyword>
<gene>
    <name evidence="9" type="ORF">E6H02_09820</name>
</gene>
<evidence type="ECO:0000256" key="7">
    <source>
        <dbReference type="SAM" id="SignalP"/>
    </source>
</evidence>
<feature type="non-terminal residue" evidence="9">
    <location>
        <position position="139"/>
    </location>
</feature>
<keyword evidence="4 6" id="KW-0862">Zinc</keyword>
<keyword evidence="1 6" id="KW-0645">Protease</keyword>
<dbReference type="Proteomes" id="UP000320393">
    <property type="component" value="Unassembled WGS sequence"/>
</dbReference>
<comment type="cofactor">
    <cofactor evidence="6">
        <name>Zn(2+)</name>
        <dbReference type="ChEBI" id="CHEBI:29105"/>
    </cofactor>
    <text evidence="6">Binds 1 zinc ion per subunit.</text>
</comment>
<evidence type="ECO:0000256" key="5">
    <source>
        <dbReference type="ARBA" id="ARBA00023049"/>
    </source>
</evidence>
<feature type="signal peptide" evidence="7">
    <location>
        <begin position="1"/>
        <end position="45"/>
    </location>
</feature>
<keyword evidence="3 6" id="KW-0378">Hydrolase</keyword>
<name>A0A537LKI6_9BACT</name>
<keyword evidence="2" id="KW-0479">Metal-binding</keyword>
<feature type="chain" id="PRO_5022112853" evidence="7">
    <location>
        <begin position="46"/>
        <end position="139"/>
    </location>
</feature>
<feature type="domain" description="Peptidase M48" evidence="8">
    <location>
        <begin position="76"/>
        <end position="139"/>
    </location>
</feature>
<dbReference type="EMBL" id="VBAM01000391">
    <property type="protein sequence ID" value="TMJ08521.1"/>
    <property type="molecule type" value="Genomic_DNA"/>
</dbReference>
<comment type="caution">
    <text evidence="9">The sequence shown here is derived from an EMBL/GenBank/DDBJ whole genome shotgun (WGS) entry which is preliminary data.</text>
</comment>
<evidence type="ECO:0000256" key="2">
    <source>
        <dbReference type="ARBA" id="ARBA00022723"/>
    </source>
</evidence>
<evidence type="ECO:0000313" key="10">
    <source>
        <dbReference type="Proteomes" id="UP000320393"/>
    </source>
</evidence>
<evidence type="ECO:0000259" key="8">
    <source>
        <dbReference type="Pfam" id="PF01435"/>
    </source>
</evidence>
<organism evidence="9 10">
    <name type="scientific">Candidatus Segetimicrobium genomatis</name>
    <dbReference type="NCBI Taxonomy" id="2569760"/>
    <lineage>
        <taxon>Bacteria</taxon>
        <taxon>Bacillati</taxon>
        <taxon>Candidatus Sysuimicrobiota</taxon>
        <taxon>Candidatus Sysuimicrobiia</taxon>
        <taxon>Candidatus Sysuimicrobiales</taxon>
        <taxon>Candidatus Segetimicrobiaceae</taxon>
        <taxon>Candidatus Segetimicrobium</taxon>
    </lineage>
</organism>
<dbReference type="GO" id="GO:0046872">
    <property type="term" value="F:metal ion binding"/>
    <property type="evidence" value="ECO:0007669"/>
    <property type="project" value="UniProtKB-KW"/>
</dbReference>
<protein>
    <submittedName>
        <fullName evidence="9">Peptidase M48</fullName>
    </submittedName>
</protein>
<evidence type="ECO:0000256" key="1">
    <source>
        <dbReference type="ARBA" id="ARBA00022670"/>
    </source>
</evidence>
<dbReference type="PANTHER" id="PTHR22726">
    <property type="entry name" value="METALLOENDOPEPTIDASE OMA1"/>
    <property type="match status" value="1"/>
</dbReference>
<sequence>MTESMNRERREMRRLRIRSRPAVPAAAAIAVAVTLWAQSAPPAHAQLFGMSEQQEIQVGREVEAQVARTYGFVNDPAKTRYVATIALKLAHVSERPHLPWTYHIVQDASVNAFAAPGGFIFVTRGLLPFVKSEDELAFV</sequence>